<keyword evidence="5" id="KW-0342">GTP-binding</keyword>
<gene>
    <name evidence="8" type="ORF">D915_002738</name>
</gene>
<feature type="domain" description="Tubulin/FtsZ GTPase" evidence="7">
    <location>
        <begin position="3"/>
        <end position="75"/>
    </location>
</feature>
<dbReference type="GO" id="GO:0005874">
    <property type="term" value="C:microtubule"/>
    <property type="evidence" value="ECO:0007669"/>
    <property type="project" value="UniProtKB-KW"/>
</dbReference>
<dbReference type="PRINTS" id="PR01162">
    <property type="entry name" value="ALPHATUBULIN"/>
</dbReference>
<evidence type="ECO:0000313" key="9">
    <source>
        <dbReference type="Proteomes" id="UP000230066"/>
    </source>
</evidence>
<evidence type="ECO:0000256" key="6">
    <source>
        <dbReference type="ARBA" id="ARBA00049117"/>
    </source>
</evidence>
<evidence type="ECO:0000256" key="1">
    <source>
        <dbReference type="ARBA" id="ARBA00009636"/>
    </source>
</evidence>
<dbReference type="Proteomes" id="UP000230066">
    <property type="component" value="Unassembled WGS sequence"/>
</dbReference>
<keyword evidence="4" id="KW-0378">Hydrolase</keyword>
<dbReference type="InterPro" id="IPR003008">
    <property type="entry name" value="Tubulin_FtsZ_GTPase"/>
</dbReference>
<dbReference type="PRINTS" id="PR01161">
    <property type="entry name" value="TUBULIN"/>
</dbReference>
<evidence type="ECO:0000256" key="3">
    <source>
        <dbReference type="ARBA" id="ARBA00022741"/>
    </source>
</evidence>
<keyword evidence="2" id="KW-0493">Microtubule</keyword>
<comment type="catalytic activity">
    <reaction evidence="6">
        <text>GTP + H2O = GDP + phosphate + H(+)</text>
        <dbReference type="Rhea" id="RHEA:19669"/>
        <dbReference type="ChEBI" id="CHEBI:15377"/>
        <dbReference type="ChEBI" id="CHEBI:15378"/>
        <dbReference type="ChEBI" id="CHEBI:37565"/>
        <dbReference type="ChEBI" id="CHEBI:43474"/>
        <dbReference type="ChEBI" id="CHEBI:58189"/>
    </reaction>
    <physiologicalReaction direction="left-to-right" evidence="6">
        <dbReference type="Rhea" id="RHEA:19670"/>
    </physiologicalReaction>
</comment>
<comment type="caution">
    <text evidence="8">The sequence shown here is derived from an EMBL/GenBank/DDBJ whole genome shotgun (WGS) entry which is preliminary data.</text>
</comment>
<dbReference type="InterPro" id="IPR000217">
    <property type="entry name" value="Tubulin"/>
</dbReference>
<dbReference type="GO" id="GO:0007017">
    <property type="term" value="P:microtubule-based process"/>
    <property type="evidence" value="ECO:0007669"/>
    <property type="project" value="InterPro"/>
</dbReference>
<reference evidence="8" key="1">
    <citation type="submission" date="2019-03" db="EMBL/GenBank/DDBJ databases">
        <title>Improved annotation for the trematode Fasciola hepatica.</title>
        <authorList>
            <person name="Choi Y.-J."/>
            <person name="Martin J."/>
            <person name="Mitreva M."/>
        </authorList>
    </citation>
    <scope>NUCLEOTIDE SEQUENCE [LARGE SCALE GENOMIC DNA]</scope>
</reference>
<dbReference type="EMBL" id="JXXN02000748">
    <property type="protein sequence ID" value="THD26422.1"/>
    <property type="molecule type" value="Genomic_DNA"/>
</dbReference>
<name>A0A4E0S1G5_FASHE</name>
<accession>A0A4E0S1G5</accession>
<sequence length="75" mass="8206">MRECINIHVGQAGVQIGNACWELYCLEHGITPDGRSSDDVPKDDSFTAFFSSTGSGQYVPRAVFVDLEPTLVDEI</sequence>
<evidence type="ECO:0000259" key="7">
    <source>
        <dbReference type="Pfam" id="PF00091"/>
    </source>
</evidence>
<evidence type="ECO:0000256" key="4">
    <source>
        <dbReference type="ARBA" id="ARBA00022801"/>
    </source>
</evidence>
<dbReference type="InterPro" id="IPR036525">
    <property type="entry name" value="Tubulin/FtsZ_GTPase_sf"/>
</dbReference>
<protein>
    <submittedName>
        <fullName evidence="8">Alpha tubulin</fullName>
    </submittedName>
</protein>
<dbReference type="GO" id="GO:0005200">
    <property type="term" value="F:structural constituent of cytoskeleton"/>
    <property type="evidence" value="ECO:0007669"/>
    <property type="project" value="InterPro"/>
</dbReference>
<comment type="similarity">
    <text evidence="1">Belongs to the tubulin family.</text>
</comment>
<dbReference type="SUPFAM" id="SSF52490">
    <property type="entry name" value="Tubulin nucleotide-binding domain-like"/>
    <property type="match status" value="1"/>
</dbReference>
<evidence type="ECO:0000313" key="8">
    <source>
        <dbReference type="EMBL" id="THD26422.1"/>
    </source>
</evidence>
<dbReference type="InterPro" id="IPR002452">
    <property type="entry name" value="Alpha_tubulin"/>
</dbReference>
<dbReference type="PANTHER" id="PTHR11588">
    <property type="entry name" value="TUBULIN"/>
    <property type="match status" value="1"/>
</dbReference>
<dbReference type="Gene3D" id="3.40.50.1440">
    <property type="entry name" value="Tubulin/FtsZ, GTPase domain"/>
    <property type="match status" value="1"/>
</dbReference>
<dbReference type="Pfam" id="PF00091">
    <property type="entry name" value="Tubulin"/>
    <property type="match status" value="1"/>
</dbReference>
<dbReference type="AlphaFoldDB" id="A0A4E0S1G5"/>
<proteinExistence type="inferred from homology"/>
<dbReference type="GO" id="GO:0016787">
    <property type="term" value="F:hydrolase activity"/>
    <property type="evidence" value="ECO:0007669"/>
    <property type="project" value="UniProtKB-KW"/>
</dbReference>
<keyword evidence="3" id="KW-0547">Nucleotide-binding</keyword>
<dbReference type="GO" id="GO:0005525">
    <property type="term" value="F:GTP binding"/>
    <property type="evidence" value="ECO:0007669"/>
    <property type="project" value="UniProtKB-KW"/>
</dbReference>
<organism evidence="8 9">
    <name type="scientific">Fasciola hepatica</name>
    <name type="common">Liver fluke</name>
    <dbReference type="NCBI Taxonomy" id="6192"/>
    <lineage>
        <taxon>Eukaryota</taxon>
        <taxon>Metazoa</taxon>
        <taxon>Spiralia</taxon>
        <taxon>Lophotrochozoa</taxon>
        <taxon>Platyhelminthes</taxon>
        <taxon>Trematoda</taxon>
        <taxon>Digenea</taxon>
        <taxon>Plagiorchiida</taxon>
        <taxon>Echinostomata</taxon>
        <taxon>Echinostomatoidea</taxon>
        <taxon>Fasciolidae</taxon>
        <taxon>Fasciola</taxon>
    </lineage>
</organism>
<evidence type="ECO:0000256" key="5">
    <source>
        <dbReference type="ARBA" id="ARBA00023134"/>
    </source>
</evidence>
<evidence type="ECO:0000256" key="2">
    <source>
        <dbReference type="ARBA" id="ARBA00022701"/>
    </source>
</evidence>
<keyword evidence="9" id="KW-1185">Reference proteome</keyword>